<proteinExistence type="predicted"/>
<dbReference type="EMBL" id="KI694839">
    <property type="protein sequence ID" value="ETM38821.1"/>
    <property type="molecule type" value="Genomic_DNA"/>
</dbReference>
<organism evidence="2">
    <name type="scientific">Phytophthora nicotianae</name>
    <name type="common">Potato buckeye rot agent</name>
    <name type="synonym">Phytophthora parasitica</name>
    <dbReference type="NCBI Taxonomy" id="4792"/>
    <lineage>
        <taxon>Eukaryota</taxon>
        <taxon>Sar</taxon>
        <taxon>Stramenopiles</taxon>
        <taxon>Oomycota</taxon>
        <taxon>Peronosporomycetes</taxon>
        <taxon>Peronosporales</taxon>
        <taxon>Peronosporaceae</taxon>
        <taxon>Phytophthora</taxon>
    </lineage>
</organism>
<feature type="compositionally biased region" description="Polar residues" evidence="1">
    <location>
        <begin position="99"/>
        <end position="116"/>
    </location>
</feature>
<feature type="compositionally biased region" description="Low complexity" evidence="1">
    <location>
        <begin position="17"/>
        <end position="38"/>
    </location>
</feature>
<feature type="region of interest" description="Disordered" evidence="1">
    <location>
        <begin position="85"/>
        <end position="116"/>
    </location>
</feature>
<name>W2MR47_PHYNI</name>
<protein>
    <submittedName>
        <fullName evidence="2">Uncharacterized protein</fullName>
    </submittedName>
</protein>
<feature type="compositionally biased region" description="Low complexity" evidence="1">
    <location>
        <begin position="47"/>
        <end position="72"/>
    </location>
</feature>
<evidence type="ECO:0000313" key="2">
    <source>
        <dbReference type="EMBL" id="ETM38821.1"/>
    </source>
</evidence>
<gene>
    <name evidence="2" type="ORF">L914_14976</name>
</gene>
<feature type="region of interest" description="Disordered" evidence="1">
    <location>
        <begin position="1"/>
        <end position="72"/>
    </location>
</feature>
<accession>W2MR47</accession>
<dbReference type="Proteomes" id="UP000054532">
    <property type="component" value="Unassembled WGS sequence"/>
</dbReference>
<dbReference type="VEuPathDB" id="FungiDB:PPTG_04614"/>
<evidence type="ECO:0000256" key="1">
    <source>
        <dbReference type="SAM" id="MobiDB-lite"/>
    </source>
</evidence>
<reference evidence="2" key="1">
    <citation type="submission" date="2013-11" db="EMBL/GenBank/DDBJ databases">
        <title>The Genome Sequence of Phytophthora parasitica IAC_01/95.</title>
        <authorList>
            <consortium name="The Broad Institute Genomics Platform"/>
            <person name="Russ C."/>
            <person name="Tyler B."/>
            <person name="Panabieres F."/>
            <person name="Shan W."/>
            <person name="Tripathy S."/>
            <person name="Grunwald N."/>
            <person name="Machado M."/>
            <person name="Johnson C.S."/>
            <person name="Arredondo F."/>
            <person name="Hong C."/>
            <person name="Coffey M."/>
            <person name="Young S.K."/>
            <person name="Zeng Q."/>
            <person name="Gargeya S."/>
            <person name="Fitzgerald M."/>
            <person name="Abouelleil A."/>
            <person name="Alvarado L."/>
            <person name="Chapman S.B."/>
            <person name="Gainer-Dewar J."/>
            <person name="Goldberg J."/>
            <person name="Griggs A."/>
            <person name="Gujja S."/>
            <person name="Hansen M."/>
            <person name="Howarth C."/>
            <person name="Imamovic A."/>
            <person name="Ireland A."/>
            <person name="Larimer J."/>
            <person name="McCowan C."/>
            <person name="Murphy C."/>
            <person name="Pearson M."/>
            <person name="Poon T.W."/>
            <person name="Priest M."/>
            <person name="Roberts A."/>
            <person name="Saif S."/>
            <person name="Shea T."/>
            <person name="Sykes S."/>
            <person name="Wortman J."/>
            <person name="Nusbaum C."/>
            <person name="Birren B."/>
        </authorList>
    </citation>
    <scope>NUCLEOTIDE SEQUENCE [LARGE SCALE GENOMIC DNA]</scope>
    <source>
        <strain evidence="2">IAC_01/95</strain>
    </source>
</reference>
<dbReference type="AlphaFoldDB" id="W2MR47"/>
<sequence>MEPEPSLRRSKREHQPSAKATASSASVSLPPTFSSASRRSQRRRVTRSASPASTPTSTRNSSPVRGPVALPASSDLVSVVVDAVGPNGQRRRVRAAAHTGSNSSVTQGPLSSNPNGVHNDDKVLGRYSSHDCALLCEVIMGQLKKQTLAPTVLDEAKSPGICV</sequence>